<protein>
    <submittedName>
        <fullName evidence="9">ABC transporter permease</fullName>
    </submittedName>
</protein>
<dbReference type="GO" id="GO:0048473">
    <property type="term" value="P:D-methionine transmembrane transport"/>
    <property type="evidence" value="ECO:0007669"/>
    <property type="project" value="TreeGrafter"/>
</dbReference>
<evidence type="ECO:0000256" key="5">
    <source>
        <dbReference type="ARBA" id="ARBA00022989"/>
    </source>
</evidence>
<feature type="transmembrane region" description="Helical" evidence="7">
    <location>
        <begin position="67"/>
        <end position="88"/>
    </location>
</feature>
<dbReference type="Pfam" id="PF00528">
    <property type="entry name" value="BPD_transp_1"/>
    <property type="match status" value="1"/>
</dbReference>
<feature type="domain" description="ABC transmembrane type-1" evidence="8">
    <location>
        <begin position="18"/>
        <end position="220"/>
    </location>
</feature>
<evidence type="ECO:0000256" key="6">
    <source>
        <dbReference type="ARBA" id="ARBA00023136"/>
    </source>
</evidence>
<keyword evidence="2 7" id="KW-0813">Transport</keyword>
<accession>A0A8J6IXW9</accession>
<name>A0A8J6IXW9_9FIRM</name>
<keyword evidence="10" id="KW-1185">Reference proteome</keyword>
<dbReference type="CDD" id="cd06261">
    <property type="entry name" value="TM_PBP2"/>
    <property type="match status" value="1"/>
</dbReference>
<comment type="caution">
    <text evidence="9">The sequence shown here is derived from an EMBL/GenBank/DDBJ whole genome shotgun (WGS) entry which is preliminary data.</text>
</comment>
<feature type="transmembrane region" description="Helical" evidence="7">
    <location>
        <begin position="100"/>
        <end position="118"/>
    </location>
</feature>
<comment type="similarity">
    <text evidence="7">Belongs to the binding-protein-dependent transport system permease family.</text>
</comment>
<evidence type="ECO:0000256" key="4">
    <source>
        <dbReference type="ARBA" id="ARBA00022692"/>
    </source>
</evidence>
<dbReference type="Proteomes" id="UP000602260">
    <property type="component" value="Unassembled WGS sequence"/>
</dbReference>
<evidence type="ECO:0000256" key="1">
    <source>
        <dbReference type="ARBA" id="ARBA00004651"/>
    </source>
</evidence>
<evidence type="ECO:0000256" key="7">
    <source>
        <dbReference type="RuleBase" id="RU363032"/>
    </source>
</evidence>
<evidence type="ECO:0000259" key="8">
    <source>
        <dbReference type="PROSITE" id="PS50928"/>
    </source>
</evidence>
<dbReference type="SUPFAM" id="SSF161098">
    <property type="entry name" value="MetI-like"/>
    <property type="match status" value="1"/>
</dbReference>
<keyword evidence="5 7" id="KW-1133">Transmembrane helix</keyword>
<keyword evidence="6 7" id="KW-0472">Membrane</keyword>
<dbReference type="InterPro" id="IPR000515">
    <property type="entry name" value="MetI-like"/>
</dbReference>
<evidence type="ECO:0000313" key="9">
    <source>
        <dbReference type="EMBL" id="MBC5717025.1"/>
    </source>
</evidence>
<feature type="transmembrane region" description="Helical" evidence="7">
    <location>
        <begin position="159"/>
        <end position="181"/>
    </location>
</feature>
<organism evidence="9 10">
    <name type="scientific">Flintibacter faecis</name>
    <dbReference type="NCBI Taxonomy" id="2763047"/>
    <lineage>
        <taxon>Bacteria</taxon>
        <taxon>Bacillati</taxon>
        <taxon>Bacillota</taxon>
        <taxon>Clostridia</taxon>
        <taxon>Eubacteriales</taxon>
        <taxon>Flintibacter</taxon>
    </lineage>
</organism>
<reference evidence="9" key="1">
    <citation type="submission" date="2020-08" db="EMBL/GenBank/DDBJ databases">
        <title>Genome public.</title>
        <authorList>
            <person name="Liu C."/>
            <person name="Sun Q."/>
        </authorList>
    </citation>
    <scope>NUCLEOTIDE SEQUENCE</scope>
    <source>
        <strain evidence="9">BX5</strain>
    </source>
</reference>
<dbReference type="GO" id="GO:0005886">
    <property type="term" value="C:plasma membrane"/>
    <property type="evidence" value="ECO:0007669"/>
    <property type="project" value="UniProtKB-SubCell"/>
</dbReference>
<sequence>MSEMLVKLWDNGLLQLGVWETIYMTLLSTGFAYLFGLPMGVILWVTDKNGLPQVGKGKQMACRIINCVLGFVVNFFRSIPCIILMVAMMPVARLILGKSLGNGSVIVTLIIAAAPYIARMVESSVKEVPSGVIEAAQSMGCTNWQIVWHVLLPEAKPSLIHGSVIATVTVLGYTAMAATLGGTGLGQVAIIYGHQRSNADVIWVCVVLIWIVVQVIQFIGELVARKTDKRIR</sequence>
<dbReference type="Gene3D" id="1.10.3720.10">
    <property type="entry name" value="MetI-like"/>
    <property type="match status" value="1"/>
</dbReference>
<proteinExistence type="inferred from homology"/>
<dbReference type="PROSITE" id="PS50928">
    <property type="entry name" value="ABC_TM1"/>
    <property type="match status" value="1"/>
</dbReference>
<evidence type="ECO:0000313" key="10">
    <source>
        <dbReference type="Proteomes" id="UP000602260"/>
    </source>
</evidence>
<dbReference type="EMBL" id="JACOPN010000004">
    <property type="protein sequence ID" value="MBC5717025.1"/>
    <property type="molecule type" value="Genomic_DNA"/>
</dbReference>
<keyword evidence="4 7" id="KW-0812">Transmembrane</keyword>
<dbReference type="PANTHER" id="PTHR30450:SF1">
    <property type="entry name" value="D-METHIONINE TRANSPORT SYSTEM PERMEASE PROTEIN METI-RELATED"/>
    <property type="match status" value="1"/>
</dbReference>
<dbReference type="InterPro" id="IPR035906">
    <property type="entry name" value="MetI-like_sf"/>
</dbReference>
<comment type="subcellular location">
    <subcellularLocation>
        <location evidence="1 7">Cell membrane</location>
        <topology evidence="1 7">Multi-pass membrane protein</topology>
    </subcellularLocation>
</comment>
<dbReference type="RefSeq" id="WP_147563280.1">
    <property type="nucleotide sequence ID" value="NZ_JACOPN010000004.1"/>
</dbReference>
<dbReference type="InterPro" id="IPR051322">
    <property type="entry name" value="AA_ABC_Transporter_Permease"/>
</dbReference>
<feature type="transmembrane region" description="Helical" evidence="7">
    <location>
        <begin position="201"/>
        <end position="224"/>
    </location>
</feature>
<evidence type="ECO:0000256" key="2">
    <source>
        <dbReference type="ARBA" id="ARBA00022448"/>
    </source>
</evidence>
<evidence type="ECO:0000256" key="3">
    <source>
        <dbReference type="ARBA" id="ARBA00022475"/>
    </source>
</evidence>
<keyword evidence="3" id="KW-1003">Cell membrane</keyword>
<dbReference type="AlphaFoldDB" id="A0A8J6IXW9"/>
<gene>
    <name evidence="9" type="ORF">H8S55_06810</name>
</gene>
<dbReference type="PANTHER" id="PTHR30450">
    <property type="entry name" value="ABC TRANSPORTER PERMEASE"/>
    <property type="match status" value="1"/>
</dbReference>
<feature type="transmembrane region" description="Helical" evidence="7">
    <location>
        <begin position="22"/>
        <end position="46"/>
    </location>
</feature>